<keyword evidence="9" id="KW-1185">Reference proteome</keyword>
<dbReference type="AlphaFoldDB" id="A0A7Z7FDH6"/>
<proteinExistence type="predicted"/>
<evidence type="ECO:0000313" key="9">
    <source>
        <dbReference type="Proteomes" id="UP000199259"/>
    </source>
</evidence>
<sequence length="61" mass="6913">MYKELRRSKEDRILAGVCSGIGLYTEVDPVLIRLIWAVGTFFSLGTGILIYIIAWIIIPEE</sequence>
<reference evidence="8 9" key="1">
    <citation type="submission" date="2016-10" db="EMBL/GenBank/DDBJ databases">
        <authorList>
            <person name="Varghese N."/>
            <person name="Submissions S."/>
        </authorList>
    </citation>
    <scope>NUCLEOTIDE SEQUENCE [LARGE SCALE GENOMIC DNA]</scope>
    <source>
        <strain evidence="8 9">PL 12/M</strain>
    </source>
</reference>
<dbReference type="Proteomes" id="UP000199259">
    <property type="component" value="Unassembled WGS sequence"/>
</dbReference>
<evidence type="ECO:0000256" key="2">
    <source>
        <dbReference type="ARBA" id="ARBA00022475"/>
    </source>
</evidence>
<dbReference type="PANTHER" id="PTHR33885:SF3">
    <property type="entry name" value="PHAGE SHOCK PROTEIN C"/>
    <property type="match status" value="1"/>
</dbReference>
<gene>
    <name evidence="8" type="ORF">SAMN04488589_0476</name>
</gene>
<feature type="domain" description="Phage shock protein PspC N-terminal" evidence="7">
    <location>
        <begin position="3"/>
        <end position="61"/>
    </location>
</feature>
<keyword evidence="3 6" id="KW-0812">Transmembrane</keyword>
<evidence type="ECO:0000256" key="1">
    <source>
        <dbReference type="ARBA" id="ARBA00004162"/>
    </source>
</evidence>
<dbReference type="InterPro" id="IPR052027">
    <property type="entry name" value="PspC"/>
</dbReference>
<evidence type="ECO:0000259" key="7">
    <source>
        <dbReference type="Pfam" id="PF04024"/>
    </source>
</evidence>
<evidence type="ECO:0000256" key="4">
    <source>
        <dbReference type="ARBA" id="ARBA00022989"/>
    </source>
</evidence>
<keyword evidence="4 6" id="KW-1133">Transmembrane helix</keyword>
<feature type="transmembrane region" description="Helical" evidence="6">
    <location>
        <begin position="34"/>
        <end position="58"/>
    </location>
</feature>
<protein>
    <submittedName>
        <fullName evidence="8">Phage shock protein PspC (Stress-responsive transcriptional regulator)</fullName>
    </submittedName>
</protein>
<dbReference type="InterPro" id="IPR007168">
    <property type="entry name" value="Phageshock_PspC_N"/>
</dbReference>
<dbReference type="PANTHER" id="PTHR33885">
    <property type="entry name" value="PHAGE SHOCK PROTEIN C"/>
    <property type="match status" value="1"/>
</dbReference>
<comment type="subcellular location">
    <subcellularLocation>
        <location evidence="1">Cell membrane</location>
        <topology evidence="1">Single-pass membrane protein</topology>
    </subcellularLocation>
</comment>
<evidence type="ECO:0000256" key="5">
    <source>
        <dbReference type="ARBA" id="ARBA00023136"/>
    </source>
</evidence>
<dbReference type="GO" id="GO:0005886">
    <property type="term" value="C:plasma membrane"/>
    <property type="evidence" value="ECO:0007669"/>
    <property type="project" value="UniProtKB-SubCell"/>
</dbReference>
<accession>A0A7Z7FDH6</accession>
<dbReference type="RefSeq" id="WP_091708331.1">
    <property type="nucleotide sequence ID" value="NZ_FNCA01000001.1"/>
</dbReference>
<keyword evidence="5 6" id="KW-0472">Membrane</keyword>
<name>A0A7Z7FDH6_9EURY</name>
<dbReference type="EMBL" id="FNCA01000001">
    <property type="protein sequence ID" value="SDF36408.1"/>
    <property type="molecule type" value="Genomic_DNA"/>
</dbReference>
<dbReference type="Pfam" id="PF04024">
    <property type="entry name" value="PspC"/>
    <property type="match status" value="1"/>
</dbReference>
<evidence type="ECO:0000256" key="3">
    <source>
        <dbReference type="ARBA" id="ARBA00022692"/>
    </source>
</evidence>
<organism evidence="8 9">
    <name type="scientific">Methanolobus vulcani</name>
    <dbReference type="NCBI Taxonomy" id="38026"/>
    <lineage>
        <taxon>Archaea</taxon>
        <taxon>Methanobacteriati</taxon>
        <taxon>Methanobacteriota</taxon>
        <taxon>Stenosarchaea group</taxon>
        <taxon>Methanomicrobia</taxon>
        <taxon>Methanosarcinales</taxon>
        <taxon>Methanosarcinaceae</taxon>
        <taxon>Methanolobus</taxon>
    </lineage>
</organism>
<keyword evidence="2" id="KW-1003">Cell membrane</keyword>
<dbReference type="OrthoDB" id="103681at2157"/>
<evidence type="ECO:0000313" key="8">
    <source>
        <dbReference type="EMBL" id="SDF36408.1"/>
    </source>
</evidence>
<evidence type="ECO:0000256" key="6">
    <source>
        <dbReference type="SAM" id="Phobius"/>
    </source>
</evidence>
<comment type="caution">
    <text evidence="8">The sequence shown here is derived from an EMBL/GenBank/DDBJ whole genome shotgun (WGS) entry which is preliminary data.</text>
</comment>